<evidence type="ECO:0000256" key="4">
    <source>
        <dbReference type="ARBA" id="ARBA00022679"/>
    </source>
</evidence>
<evidence type="ECO:0000256" key="13">
    <source>
        <dbReference type="SAM" id="MobiDB-lite"/>
    </source>
</evidence>
<evidence type="ECO:0000256" key="1">
    <source>
        <dbReference type="ARBA" id="ARBA00004323"/>
    </source>
</evidence>
<comment type="similarity">
    <text evidence="2 12">Belongs to the glycosyltransferase 43 family.</text>
</comment>
<keyword evidence="7" id="KW-1133">Transmembrane helix</keyword>
<dbReference type="GO" id="GO:0071555">
    <property type="term" value="P:cell wall organization"/>
    <property type="evidence" value="ECO:0007669"/>
    <property type="project" value="UniProtKB-KW"/>
</dbReference>
<proteinExistence type="inferred from homology"/>
<dbReference type="Gene3D" id="3.90.550.10">
    <property type="entry name" value="Spore Coat Polysaccharide Biosynthesis Protein SpsA, Chain A"/>
    <property type="match status" value="1"/>
</dbReference>
<reference evidence="14" key="1">
    <citation type="submission" date="2021-03" db="EMBL/GenBank/DDBJ databases">
        <authorList>
            <person name="Li Z."/>
            <person name="Yang C."/>
        </authorList>
    </citation>
    <scope>NUCLEOTIDE SEQUENCE</scope>
    <source>
        <strain evidence="14">Dzin_1.0</strain>
        <tissue evidence="14">Leaf</tissue>
    </source>
</reference>
<dbReference type="EC" id="2.4.-.-" evidence="12"/>
<evidence type="ECO:0000256" key="9">
    <source>
        <dbReference type="ARBA" id="ARBA00023136"/>
    </source>
</evidence>
<keyword evidence="9" id="KW-0472">Membrane</keyword>
<dbReference type="GO" id="GO:0015018">
    <property type="term" value="F:galactosylgalactosylxylosylprotein 3-beta-glucuronosyltransferase activity"/>
    <property type="evidence" value="ECO:0007669"/>
    <property type="project" value="InterPro"/>
</dbReference>
<keyword evidence="15" id="KW-1185">Reference proteome</keyword>
<evidence type="ECO:0000256" key="12">
    <source>
        <dbReference type="RuleBase" id="RU363127"/>
    </source>
</evidence>
<dbReference type="FunFam" id="3.90.550.10:FF:000084">
    <property type="entry name" value="Glycosyltransferases"/>
    <property type="match status" value="1"/>
</dbReference>
<name>A0A9D5CVV3_9LILI</name>
<dbReference type="InterPro" id="IPR005027">
    <property type="entry name" value="Glyco_trans_43"/>
</dbReference>
<keyword evidence="11 12" id="KW-0961">Cell wall biogenesis/degradation</keyword>
<organism evidence="14 15">
    <name type="scientific">Dioscorea zingiberensis</name>
    <dbReference type="NCBI Taxonomy" id="325984"/>
    <lineage>
        <taxon>Eukaryota</taxon>
        <taxon>Viridiplantae</taxon>
        <taxon>Streptophyta</taxon>
        <taxon>Embryophyta</taxon>
        <taxon>Tracheophyta</taxon>
        <taxon>Spermatophyta</taxon>
        <taxon>Magnoliopsida</taxon>
        <taxon>Liliopsida</taxon>
        <taxon>Dioscoreales</taxon>
        <taxon>Dioscoreaceae</taxon>
        <taxon>Dioscorea</taxon>
    </lineage>
</organism>
<evidence type="ECO:0000256" key="2">
    <source>
        <dbReference type="ARBA" id="ARBA00007706"/>
    </source>
</evidence>
<dbReference type="EMBL" id="JAGGNH010000003">
    <property type="protein sequence ID" value="KAJ0979328.1"/>
    <property type="molecule type" value="Genomic_DNA"/>
</dbReference>
<comment type="caution">
    <text evidence="14">The sequence shown here is derived from an EMBL/GenBank/DDBJ whole genome shotgun (WGS) entry which is preliminary data.</text>
</comment>
<keyword evidence="3" id="KW-0328">Glycosyltransferase</keyword>
<dbReference type="PANTHER" id="PTHR10896:SF59">
    <property type="entry name" value="BETA-1,4-XYLOSYLTRANSFERASE IRX9"/>
    <property type="match status" value="1"/>
</dbReference>
<evidence type="ECO:0000256" key="5">
    <source>
        <dbReference type="ARBA" id="ARBA00022692"/>
    </source>
</evidence>
<dbReference type="OrthoDB" id="675023at2759"/>
<comment type="function">
    <text evidence="12">Involved in the synthesis of glucuronoxylan hemicellulose in secondary cell walls.</text>
</comment>
<sequence>MGSFERSKKRIQLWKKALIHFSLCFVMGFFTGFAPTTTTSSIFSGQPISYRPPPPENIENLDKTTTELATLNRSLMSEMTNESSSLSSPESSPLLPTLTEENSEEEEEEEEESDHMPELSPRKLVIIITTTRSKDSSMQEVLLRRLSQTLSLVPPPLLWLVIEAQSSAPKTAETLRKTSVMYRHLTVKENFTDPRAEADHQRNLALNHIEHHRLNGIVHFASLSNVYDLQFFDEIRNIEVFGTWAVAMVGGNRKKVLVDGPVCSSLQVVGWRRKDWSSSALIMYSRNEEINIAEMKNGGGGESTGSKALLPDEINVSGFAFNSSILWDPERWGRSSSVPHTSQDPIKFVQQVVLEDETKLRAIPSDCSKIMLWNLHVPRNLTFHQR</sequence>
<reference evidence="14" key="2">
    <citation type="journal article" date="2022" name="Hortic Res">
        <title>The genome of Dioscorea zingiberensis sheds light on the biosynthesis, origin and evolution of the medicinally important diosgenin saponins.</title>
        <authorList>
            <person name="Li Y."/>
            <person name="Tan C."/>
            <person name="Li Z."/>
            <person name="Guo J."/>
            <person name="Li S."/>
            <person name="Chen X."/>
            <person name="Wang C."/>
            <person name="Dai X."/>
            <person name="Yang H."/>
            <person name="Song W."/>
            <person name="Hou L."/>
            <person name="Xu J."/>
            <person name="Tong Z."/>
            <person name="Xu A."/>
            <person name="Yuan X."/>
            <person name="Wang W."/>
            <person name="Yang Q."/>
            <person name="Chen L."/>
            <person name="Sun Z."/>
            <person name="Wang K."/>
            <person name="Pan B."/>
            <person name="Chen J."/>
            <person name="Bao Y."/>
            <person name="Liu F."/>
            <person name="Qi X."/>
            <person name="Gang D.R."/>
            <person name="Wen J."/>
            <person name="Li J."/>
        </authorList>
    </citation>
    <scope>NUCLEOTIDE SEQUENCE</scope>
    <source>
        <strain evidence="14">Dzin_1.0</strain>
    </source>
</reference>
<evidence type="ECO:0000256" key="7">
    <source>
        <dbReference type="ARBA" id="ARBA00022989"/>
    </source>
</evidence>
<dbReference type="GO" id="GO:0009834">
    <property type="term" value="P:plant-type secondary cell wall biogenesis"/>
    <property type="evidence" value="ECO:0007669"/>
    <property type="project" value="TreeGrafter"/>
</dbReference>
<evidence type="ECO:0000256" key="6">
    <source>
        <dbReference type="ARBA" id="ARBA00022968"/>
    </source>
</evidence>
<feature type="compositionally biased region" description="Acidic residues" evidence="13">
    <location>
        <begin position="101"/>
        <end position="113"/>
    </location>
</feature>
<evidence type="ECO:0000256" key="3">
    <source>
        <dbReference type="ARBA" id="ARBA00022676"/>
    </source>
</evidence>
<protein>
    <recommendedName>
        <fullName evidence="12">Glycosyltransferases</fullName>
        <ecNumber evidence="12">2.4.-.-</ecNumber>
    </recommendedName>
</protein>
<evidence type="ECO:0000313" key="15">
    <source>
        <dbReference type="Proteomes" id="UP001085076"/>
    </source>
</evidence>
<dbReference type="Proteomes" id="UP001085076">
    <property type="component" value="Miscellaneous, Linkage group lg03"/>
</dbReference>
<feature type="compositionally biased region" description="Low complexity" evidence="13">
    <location>
        <begin position="77"/>
        <end position="100"/>
    </location>
</feature>
<dbReference type="SUPFAM" id="SSF53448">
    <property type="entry name" value="Nucleotide-diphospho-sugar transferases"/>
    <property type="match status" value="1"/>
</dbReference>
<dbReference type="GO" id="GO:0010417">
    <property type="term" value="P:glucuronoxylan biosynthetic process"/>
    <property type="evidence" value="ECO:0007669"/>
    <property type="project" value="TreeGrafter"/>
</dbReference>
<keyword evidence="8 12" id="KW-0333">Golgi apparatus</keyword>
<dbReference type="Pfam" id="PF03360">
    <property type="entry name" value="Glyco_transf_43"/>
    <property type="match status" value="1"/>
</dbReference>
<keyword evidence="5" id="KW-0812">Transmembrane</keyword>
<dbReference type="AlphaFoldDB" id="A0A9D5CVV3"/>
<dbReference type="InterPro" id="IPR029044">
    <property type="entry name" value="Nucleotide-diphossugar_trans"/>
</dbReference>
<accession>A0A9D5CVV3</accession>
<gene>
    <name evidence="14" type="ORF">J5N97_014802</name>
</gene>
<keyword evidence="4 12" id="KW-0808">Transferase</keyword>
<comment type="subcellular location">
    <subcellularLocation>
        <location evidence="1 12">Golgi apparatus membrane</location>
        <topology evidence="1 12">Single-pass type II membrane protein</topology>
    </subcellularLocation>
</comment>
<evidence type="ECO:0000256" key="8">
    <source>
        <dbReference type="ARBA" id="ARBA00023034"/>
    </source>
</evidence>
<dbReference type="PANTHER" id="PTHR10896">
    <property type="entry name" value="GALACTOSYLGALACTOSYLXYLOSYLPROTEIN 3-BETA-GLUCURONOSYLTRANSFERASE BETA-1,3-GLUCURONYLTRANSFERASE"/>
    <property type="match status" value="1"/>
</dbReference>
<keyword evidence="6 12" id="KW-0735">Signal-anchor</keyword>
<feature type="region of interest" description="Disordered" evidence="13">
    <location>
        <begin position="77"/>
        <end position="121"/>
    </location>
</feature>
<dbReference type="GO" id="GO:0042285">
    <property type="term" value="F:xylosyltransferase activity"/>
    <property type="evidence" value="ECO:0007669"/>
    <property type="project" value="TreeGrafter"/>
</dbReference>
<evidence type="ECO:0000256" key="10">
    <source>
        <dbReference type="ARBA" id="ARBA00023180"/>
    </source>
</evidence>
<evidence type="ECO:0000313" key="14">
    <source>
        <dbReference type="EMBL" id="KAJ0979328.1"/>
    </source>
</evidence>
<keyword evidence="10" id="KW-0325">Glycoprotein</keyword>
<dbReference type="GO" id="GO:0000139">
    <property type="term" value="C:Golgi membrane"/>
    <property type="evidence" value="ECO:0007669"/>
    <property type="project" value="UniProtKB-SubCell"/>
</dbReference>
<evidence type="ECO:0000256" key="11">
    <source>
        <dbReference type="ARBA" id="ARBA00023316"/>
    </source>
</evidence>